<keyword evidence="2" id="KW-0378">Hydrolase</keyword>
<evidence type="ECO:0000313" key="4">
    <source>
        <dbReference type="EMBL" id="EQD45362.1"/>
    </source>
</evidence>
<evidence type="ECO:0000256" key="1">
    <source>
        <dbReference type="ARBA" id="ARBA00010838"/>
    </source>
</evidence>
<protein>
    <submittedName>
        <fullName evidence="4">Beta-glucosidase</fullName>
    </submittedName>
</protein>
<dbReference type="GO" id="GO:0005975">
    <property type="term" value="P:carbohydrate metabolic process"/>
    <property type="evidence" value="ECO:0007669"/>
    <property type="project" value="InterPro"/>
</dbReference>
<reference evidence="4" key="1">
    <citation type="submission" date="2013-08" db="EMBL/GenBank/DDBJ databases">
        <authorList>
            <person name="Mendez C."/>
            <person name="Richter M."/>
            <person name="Ferrer M."/>
            <person name="Sanchez J."/>
        </authorList>
    </citation>
    <scope>NUCLEOTIDE SEQUENCE</scope>
</reference>
<organism evidence="4">
    <name type="scientific">mine drainage metagenome</name>
    <dbReference type="NCBI Taxonomy" id="410659"/>
    <lineage>
        <taxon>unclassified sequences</taxon>
        <taxon>metagenomes</taxon>
        <taxon>ecological metagenomes</taxon>
    </lineage>
</organism>
<dbReference type="PANTHER" id="PTHR10353">
    <property type="entry name" value="GLYCOSYL HYDROLASE"/>
    <property type="match status" value="1"/>
</dbReference>
<dbReference type="SUPFAM" id="SSF51445">
    <property type="entry name" value="(Trans)glycosidases"/>
    <property type="match status" value="1"/>
</dbReference>
<reference evidence="4" key="2">
    <citation type="journal article" date="2014" name="ISME J.">
        <title>Microbial stratification in low pH oxic and suboxic macroscopic growths along an acid mine drainage.</title>
        <authorList>
            <person name="Mendez-Garcia C."/>
            <person name="Mesa V."/>
            <person name="Sprenger R.R."/>
            <person name="Richter M."/>
            <person name="Diez M.S."/>
            <person name="Solano J."/>
            <person name="Bargiela R."/>
            <person name="Golyshina O.V."/>
            <person name="Manteca A."/>
            <person name="Ramos J.L."/>
            <person name="Gallego J.R."/>
            <person name="Llorente I."/>
            <person name="Martins Dos Santos V.A."/>
            <person name="Jensen O.N."/>
            <person name="Pelaez A.I."/>
            <person name="Sanchez J."/>
            <person name="Ferrer M."/>
        </authorList>
    </citation>
    <scope>NUCLEOTIDE SEQUENCE</scope>
</reference>
<feature type="non-terminal residue" evidence="4">
    <location>
        <position position="1"/>
    </location>
</feature>
<keyword evidence="3" id="KW-0326">Glycosidase</keyword>
<dbReference type="Gene3D" id="3.20.20.80">
    <property type="entry name" value="Glycosidases"/>
    <property type="match status" value="1"/>
</dbReference>
<name>T0ZLJ8_9ZZZZ</name>
<sequence>LDGIAEETVKEMKGTDFLGIDYYSRYRVKFKENEMTAGIPGMTVEPCINCSDFGWDIFPEGLRKTLSWLYGNYKLPLYILENGIADSADSNRSMFITDHLRELAVSINSDRIPVKGYFHWSLLDNFEWAKGFSMRFGLYAVDYVTRERRMRKSAEVYEEICRRGWIVE</sequence>
<dbReference type="AlphaFoldDB" id="T0ZLJ8"/>
<dbReference type="GO" id="GO:0008422">
    <property type="term" value="F:beta-glucosidase activity"/>
    <property type="evidence" value="ECO:0007669"/>
    <property type="project" value="TreeGrafter"/>
</dbReference>
<dbReference type="Pfam" id="PF00232">
    <property type="entry name" value="Glyco_hydro_1"/>
    <property type="match status" value="1"/>
</dbReference>
<dbReference type="PRINTS" id="PR00131">
    <property type="entry name" value="GLHYDRLASE1"/>
</dbReference>
<evidence type="ECO:0000256" key="2">
    <source>
        <dbReference type="ARBA" id="ARBA00022801"/>
    </source>
</evidence>
<dbReference type="PROSITE" id="PS00572">
    <property type="entry name" value="GLYCOSYL_HYDROL_F1_1"/>
    <property type="match status" value="1"/>
</dbReference>
<proteinExistence type="inferred from homology"/>
<dbReference type="EMBL" id="AUZY01008608">
    <property type="protein sequence ID" value="EQD45362.1"/>
    <property type="molecule type" value="Genomic_DNA"/>
</dbReference>
<dbReference type="InterPro" id="IPR017853">
    <property type="entry name" value="GH"/>
</dbReference>
<accession>T0ZLJ8</accession>
<evidence type="ECO:0000256" key="3">
    <source>
        <dbReference type="ARBA" id="ARBA00023295"/>
    </source>
</evidence>
<dbReference type="InterPro" id="IPR018120">
    <property type="entry name" value="Glyco_hydro_1_AS"/>
</dbReference>
<comment type="caution">
    <text evidence="4">The sequence shown here is derived from an EMBL/GenBank/DDBJ whole genome shotgun (WGS) entry which is preliminary data.</text>
</comment>
<gene>
    <name evidence="4" type="ORF">B1B_13087</name>
</gene>
<dbReference type="PANTHER" id="PTHR10353:SF209">
    <property type="entry name" value="GALACTOLIPID GALACTOSYLTRANSFERASE SFR2, CHLOROPLASTIC"/>
    <property type="match status" value="1"/>
</dbReference>
<dbReference type="InterPro" id="IPR001360">
    <property type="entry name" value="Glyco_hydro_1"/>
</dbReference>
<comment type="similarity">
    <text evidence="1">Belongs to the glycosyl hydrolase 1 family.</text>
</comment>